<comment type="caution">
    <text evidence="2">The sequence shown here is derived from an EMBL/GenBank/DDBJ whole genome shotgun (WGS) entry which is preliminary data.</text>
</comment>
<dbReference type="EMBL" id="JAMJPK010000002">
    <property type="protein sequence ID" value="MCL7939972.1"/>
    <property type="molecule type" value="Genomic_DNA"/>
</dbReference>
<evidence type="ECO:0000313" key="3">
    <source>
        <dbReference type="Proteomes" id="UP001165369"/>
    </source>
</evidence>
<feature type="domain" description="NADP-dependent oxidoreductase" evidence="1">
    <location>
        <begin position="23"/>
        <end position="89"/>
    </location>
</feature>
<dbReference type="PANTHER" id="PTHR43638:SF3">
    <property type="entry name" value="ALDEHYDE REDUCTASE"/>
    <property type="match status" value="1"/>
</dbReference>
<dbReference type="Gene3D" id="3.20.20.100">
    <property type="entry name" value="NADP-dependent oxidoreductase domain"/>
    <property type="match status" value="1"/>
</dbReference>
<name>A0ABT0SZC9_9GAMM</name>
<accession>A0ABT0SZC9</accession>
<sequence length="102" mass="10825">MPTPPSVRLAATDREAARDLLGHPEVAEVAAGLGITPTQLLLAWAIRPLDGNRDVIVIPKATRLAHVEQNAAALSVELDAESLARLDAAFPAPHRKTPLDIV</sequence>
<dbReference type="Proteomes" id="UP001165369">
    <property type="component" value="Unassembled WGS sequence"/>
</dbReference>
<dbReference type="PANTHER" id="PTHR43638">
    <property type="entry name" value="OXIDOREDUCTASE, ALDO/KETO REDUCTASE FAMILY PROTEIN"/>
    <property type="match status" value="1"/>
</dbReference>
<organism evidence="2 3">
    <name type="scientific">Halomonas gemina</name>
    <dbReference type="NCBI Taxonomy" id="2945105"/>
    <lineage>
        <taxon>Bacteria</taxon>
        <taxon>Pseudomonadati</taxon>
        <taxon>Pseudomonadota</taxon>
        <taxon>Gammaproteobacteria</taxon>
        <taxon>Oceanospirillales</taxon>
        <taxon>Halomonadaceae</taxon>
        <taxon>Halomonas</taxon>
    </lineage>
</organism>
<protein>
    <submittedName>
        <fullName evidence="2">Aldo/keto reductase</fullName>
    </submittedName>
</protein>
<evidence type="ECO:0000313" key="2">
    <source>
        <dbReference type="EMBL" id="MCL7939972.1"/>
    </source>
</evidence>
<proteinExistence type="predicted"/>
<dbReference type="SUPFAM" id="SSF51430">
    <property type="entry name" value="NAD(P)-linked oxidoreductase"/>
    <property type="match status" value="1"/>
</dbReference>
<dbReference type="Pfam" id="PF00248">
    <property type="entry name" value="Aldo_ket_red"/>
    <property type="match status" value="1"/>
</dbReference>
<dbReference type="InterPro" id="IPR036812">
    <property type="entry name" value="NAD(P)_OxRdtase_dom_sf"/>
</dbReference>
<keyword evidence="3" id="KW-1185">Reference proteome</keyword>
<dbReference type="RefSeq" id="WP_250060026.1">
    <property type="nucleotide sequence ID" value="NZ_JAMJPK010000002.1"/>
</dbReference>
<dbReference type="InterPro" id="IPR023210">
    <property type="entry name" value="NADP_OxRdtase_dom"/>
</dbReference>
<evidence type="ECO:0000259" key="1">
    <source>
        <dbReference type="Pfam" id="PF00248"/>
    </source>
</evidence>
<gene>
    <name evidence="2" type="ORF">M8009_06615</name>
</gene>
<reference evidence="2" key="1">
    <citation type="submission" date="2022-05" db="EMBL/GenBank/DDBJ databases">
        <title>Halomonas geminus sp. nov. and Halomonas llamarensis sp. nov. isolated from high-altitude salars of the Atacama Desert.</title>
        <authorList>
            <person name="Hintersatz C."/>
            <person name="Rojas L.A."/>
            <person name="Wei T.-S."/>
            <person name="Kutschke S."/>
            <person name="Lehmann F."/>
            <person name="Jain R."/>
            <person name="Pollmann K."/>
        </authorList>
    </citation>
    <scope>NUCLEOTIDE SEQUENCE</scope>
    <source>
        <strain evidence="2">ATCH28</strain>
    </source>
</reference>